<proteinExistence type="predicted"/>
<keyword evidence="2" id="KW-0472">Membrane</keyword>
<keyword evidence="2" id="KW-0812">Transmembrane</keyword>
<evidence type="ECO:0000313" key="4">
    <source>
        <dbReference type="Proteomes" id="UP000306954"/>
    </source>
</evidence>
<reference evidence="3 4" key="1">
    <citation type="submission" date="2019-03" db="EMBL/GenBank/DDBJ databases">
        <title>Sequencing 23 genomes of Wallemia ichthyophaga.</title>
        <authorList>
            <person name="Gostincar C."/>
        </authorList>
    </citation>
    <scope>NUCLEOTIDE SEQUENCE [LARGE SCALE GENOMIC DNA]</scope>
    <source>
        <strain evidence="3 4">EXF-8621</strain>
    </source>
</reference>
<feature type="transmembrane region" description="Helical" evidence="2">
    <location>
        <begin position="145"/>
        <end position="162"/>
    </location>
</feature>
<feature type="transmembrane region" description="Helical" evidence="2">
    <location>
        <begin position="370"/>
        <end position="389"/>
    </location>
</feature>
<evidence type="ECO:0000256" key="2">
    <source>
        <dbReference type="SAM" id="Phobius"/>
    </source>
</evidence>
<comment type="caution">
    <text evidence="3">The sequence shown here is derived from an EMBL/GenBank/DDBJ whole genome shotgun (WGS) entry which is preliminary data.</text>
</comment>
<dbReference type="EMBL" id="SPOF01000077">
    <property type="protein sequence ID" value="TIB07750.1"/>
    <property type="molecule type" value="Genomic_DNA"/>
</dbReference>
<feature type="transmembrane region" description="Helical" evidence="2">
    <location>
        <begin position="345"/>
        <end position="364"/>
    </location>
</feature>
<dbReference type="Proteomes" id="UP000306954">
    <property type="component" value="Unassembled WGS sequence"/>
</dbReference>
<organism evidence="3 4">
    <name type="scientific">Wallemia ichthyophaga</name>
    <dbReference type="NCBI Taxonomy" id="245174"/>
    <lineage>
        <taxon>Eukaryota</taxon>
        <taxon>Fungi</taxon>
        <taxon>Dikarya</taxon>
        <taxon>Basidiomycota</taxon>
        <taxon>Wallemiomycotina</taxon>
        <taxon>Wallemiomycetes</taxon>
        <taxon>Wallemiales</taxon>
        <taxon>Wallemiaceae</taxon>
        <taxon>Wallemia</taxon>
    </lineage>
</organism>
<feature type="region of interest" description="Disordered" evidence="1">
    <location>
        <begin position="40"/>
        <end position="89"/>
    </location>
</feature>
<name>A0A4T0GX00_WALIC</name>
<evidence type="ECO:0000313" key="3">
    <source>
        <dbReference type="EMBL" id="TIB07750.1"/>
    </source>
</evidence>
<protein>
    <submittedName>
        <fullName evidence="3">Uncharacterized protein</fullName>
    </submittedName>
</protein>
<feature type="compositionally biased region" description="Basic and acidic residues" evidence="1">
    <location>
        <begin position="40"/>
        <end position="50"/>
    </location>
</feature>
<feature type="compositionally biased region" description="Polar residues" evidence="1">
    <location>
        <begin position="51"/>
        <end position="62"/>
    </location>
</feature>
<sequence length="395" mass="44598">MFTKYFGRGYSVARNTLQFAYTQITQSPDDQPAEINRETEHQDNDFERGSVDSNSQADSVTHTIRAGNRKNLRANPQIESGPSAMPGETNDVEYTYRPQFAINESEELVNVKYTTLIWLHIVTPISLLVHFSILAGIILHAFPTHFNPFIPIFIGVSAWIVAQSLKQPIYQFVAAVSNSRKLQNSINTVIHTFALDLVRWQSLLIAVPDIREDKGNHSSSSFTSLSWFTFGWIAVSLTFSTFQEFRNLALYKDLLPIQKPLLPMVDNESEYSTETASSATQEPDDLEHQLITLHSMRDRCTLSATYGQPFPNIPLPGFLFPLWRLDTLLLGSGVTLILGARPNWITYLTVALINTVHSFIWQLLLPKFGLGGLTWISFMFATIIFFIGLDQFGIV</sequence>
<gene>
    <name evidence="3" type="ORF">E3P90_03931</name>
</gene>
<keyword evidence="2" id="KW-1133">Transmembrane helix</keyword>
<accession>A0A4T0GX00</accession>
<feature type="transmembrane region" description="Helical" evidence="2">
    <location>
        <begin position="116"/>
        <end position="139"/>
    </location>
</feature>
<dbReference type="AlphaFoldDB" id="A0A4T0GX00"/>
<evidence type="ECO:0000256" key="1">
    <source>
        <dbReference type="SAM" id="MobiDB-lite"/>
    </source>
</evidence>